<reference evidence="2 3" key="1">
    <citation type="submission" date="2019-12" db="EMBL/GenBank/DDBJ databases">
        <authorList>
            <person name="Scholz U."/>
            <person name="Mascher M."/>
            <person name="Fiebig A."/>
        </authorList>
    </citation>
    <scope>NUCLEOTIDE SEQUENCE</scope>
</reference>
<dbReference type="GO" id="GO:0048364">
    <property type="term" value="P:root development"/>
    <property type="evidence" value="ECO:0007669"/>
    <property type="project" value="InterPro"/>
</dbReference>
<protein>
    <submittedName>
        <fullName evidence="2">Uncharacterized protein</fullName>
    </submittedName>
</protein>
<keyword evidence="3" id="KW-1185">Reference proteome</keyword>
<dbReference type="InterPro" id="IPR004320">
    <property type="entry name" value="BPS1_pln"/>
</dbReference>
<dbReference type="EMBL" id="LR743605">
    <property type="protein sequence ID" value="CAA2634549.1"/>
    <property type="molecule type" value="Genomic_DNA"/>
</dbReference>
<dbReference type="Proteomes" id="UP001189122">
    <property type="component" value="Unassembled WGS sequence"/>
</dbReference>
<feature type="compositionally biased region" description="Gly residues" evidence="1">
    <location>
        <begin position="136"/>
        <end position="145"/>
    </location>
</feature>
<gene>
    <name evidence="2" type="ORF">SI7747_18019957</name>
</gene>
<evidence type="ECO:0000313" key="3">
    <source>
        <dbReference type="Proteomes" id="UP001189122"/>
    </source>
</evidence>
<evidence type="ECO:0000256" key="1">
    <source>
        <dbReference type="SAM" id="MobiDB-lite"/>
    </source>
</evidence>
<accession>A0A7I8JTN6</accession>
<feature type="compositionally biased region" description="Basic residues" evidence="1">
    <location>
        <begin position="83"/>
        <end position="96"/>
    </location>
</feature>
<evidence type="ECO:0000313" key="2">
    <source>
        <dbReference type="EMBL" id="CAA2634549.1"/>
    </source>
</evidence>
<dbReference type="GO" id="GO:0048367">
    <property type="term" value="P:shoot system development"/>
    <property type="evidence" value="ECO:0007669"/>
    <property type="project" value="InterPro"/>
</dbReference>
<dbReference type="PANTHER" id="PTHR33070:SF49">
    <property type="entry name" value="OS06G0725500 PROTEIN"/>
    <property type="match status" value="1"/>
</dbReference>
<dbReference type="EMBL" id="CACRZD030000018">
    <property type="protein sequence ID" value="CAA6673540.1"/>
    <property type="molecule type" value="Genomic_DNA"/>
</dbReference>
<dbReference type="AlphaFoldDB" id="A0A7I8JTN6"/>
<name>A0A7I8JTN6_SPIIN</name>
<proteinExistence type="predicted"/>
<feature type="compositionally biased region" description="Basic and acidic residues" evidence="1">
    <location>
        <begin position="109"/>
        <end position="135"/>
    </location>
</feature>
<sequence length="265" mass="27701">MVARFRRSISLPGRNPKSDGGGRVCPLQPAKPPPARSTSLPSHAEQPAVAQVEEELRAAGVWHSSGPLRPLCRRREAAQRSAPIRRRPRVLPHGHRLSAGAAGGGAGRRPAEGWRKARLPREVPQEGREGARRDGAGGPREGGAGAPLLDPDGELAAILKEVSAATAAVSAAVFRGTAAAVSLAAAVVGSKSSSWAALRRRVPPMSSYSKNSVAAEEETAGKRSTAAMAALAELGECLSALEIPSERTFRRLINARVSVLNILTP</sequence>
<dbReference type="Pfam" id="PF03087">
    <property type="entry name" value="BPS1"/>
    <property type="match status" value="1"/>
</dbReference>
<organism evidence="2">
    <name type="scientific">Spirodela intermedia</name>
    <name type="common">Intermediate duckweed</name>
    <dbReference type="NCBI Taxonomy" id="51605"/>
    <lineage>
        <taxon>Eukaryota</taxon>
        <taxon>Viridiplantae</taxon>
        <taxon>Streptophyta</taxon>
        <taxon>Embryophyta</taxon>
        <taxon>Tracheophyta</taxon>
        <taxon>Spermatophyta</taxon>
        <taxon>Magnoliopsida</taxon>
        <taxon>Liliopsida</taxon>
        <taxon>Araceae</taxon>
        <taxon>Lemnoideae</taxon>
        <taxon>Spirodela</taxon>
    </lineage>
</organism>
<feature type="region of interest" description="Disordered" evidence="1">
    <location>
        <begin position="1"/>
        <end position="149"/>
    </location>
</feature>
<dbReference type="PANTHER" id="PTHR33070">
    <property type="entry name" value="OS06G0725500 PROTEIN"/>
    <property type="match status" value="1"/>
</dbReference>